<evidence type="ECO:0000313" key="2">
    <source>
        <dbReference type="Proteomes" id="UP000244224"/>
    </source>
</evidence>
<evidence type="ECO:0000313" key="1">
    <source>
        <dbReference type="EMBL" id="PTX45600.1"/>
    </source>
</evidence>
<keyword evidence="2" id="KW-1185">Reference proteome</keyword>
<sequence>MADTPTTPETELTDYRETLLAIARHTPTCSPESDEAFSQQAWNGLFRDMQRLARVTLTRYGHKP</sequence>
<proteinExistence type="predicted"/>
<protein>
    <submittedName>
        <fullName evidence="1">Uncharacterized protein</fullName>
    </submittedName>
</protein>
<organism evidence="1 2">
    <name type="scientific">Gemmobacter caeni</name>
    <dbReference type="NCBI Taxonomy" id="589035"/>
    <lineage>
        <taxon>Bacteria</taxon>
        <taxon>Pseudomonadati</taxon>
        <taxon>Pseudomonadota</taxon>
        <taxon>Alphaproteobacteria</taxon>
        <taxon>Rhodobacterales</taxon>
        <taxon>Paracoccaceae</taxon>
        <taxon>Gemmobacter</taxon>
    </lineage>
</organism>
<dbReference type="OrthoDB" id="9891199at2"/>
<dbReference type="RefSeq" id="WP_108130524.1">
    <property type="nucleotide sequence ID" value="NZ_QBKP01000021.1"/>
</dbReference>
<accession>A0A2T6AP91</accession>
<gene>
    <name evidence="1" type="ORF">C8N34_12130</name>
</gene>
<dbReference type="AlphaFoldDB" id="A0A2T6AP91"/>
<reference evidence="1 2" key="1">
    <citation type="submission" date="2018-04" db="EMBL/GenBank/DDBJ databases">
        <title>Genomic Encyclopedia of Archaeal and Bacterial Type Strains, Phase II (KMG-II): from individual species to whole genera.</title>
        <authorList>
            <person name="Goeker M."/>
        </authorList>
    </citation>
    <scope>NUCLEOTIDE SEQUENCE [LARGE SCALE GENOMIC DNA]</scope>
    <source>
        <strain evidence="1 2">DSM 21823</strain>
    </source>
</reference>
<dbReference type="EMBL" id="QBKP01000021">
    <property type="protein sequence ID" value="PTX45600.1"/>
    <property type="molecule type" value="Genomic_DNA"/>
</dbReference>
<name>A0A2T6AP91_9RHOB</name>
<comment type="caution">
    <text evidence="1">The sequence shown here is derived from an EMBL/GenBank/DDBJ whole genome shotgun (WGS) entry which is preliminary data.</text>
</comment>
<dbReference type="Proteomes" id="UP000244224">
    <property type="component" value="Unassembled WGS sequence"/>
</dbReference>